<dbReference type="AlphaFoldDB" id="A0A9J5Z923"/>
<dbReference type="Proteomes" id="UP000824120">
    <property type="component" value="Chromosome 5"/>
</dbReference>
<evidence type="ECO:0000313" key="3">
    <source>
        <dbReference type="Proteomes" id="UP000824120"/>
    </source>
</evidence>
<keyword evidence="1" id="KW-0472">Membrane</keyword>
<sequence>MVQLGNQLRRHQLLEGAPVGQFSSPSPTVMIRFSSISVGTSTFLGLLNLVVKAVAVVVSLYAGKDGKMGLVVVQLEEQEDVLYSRMAVVVLACISTDFTRYLLLSTSTNAYTIHKGVNISEERCSVETSTYFINH</sequence>
<gene>
    <name evidence="2" type="ORF">H5410_028938</name>
</gene>
<feature type="transmembrane region" description="Helical" evidence="1">
    <location>
        <begin position="82"/>
        <end position="103"/>
    </location>
</feature>
<accession>A0A9J5Z923</accession>
<organism evidence="2 3">
    <name type="scientific">Solanum commersonii</name>
    <name type="common">Commerson's wild potato</name>
    <name type="synonym">Commerson's nightshade</name>
    <dbReference type="NCBI Taxonomy" id="4109"/>
    <lineage>
        <taxon>Eukaryota</taxon>
        <taxon>Viridiplantae</taxon>
        <taxon>Streptophyta</taxon>
        <taxon>Embryophyta</taxon>
        <taxon>Tracheophyta</taxon>
        <taxon>Spermatophyta</taxon>
        <taxon>Magnoliopsida</taxon>
        <taxon>eudicotyledons</taxon>
        <taxon>Gunneridae</taxon>
        <taxon>Pentapetalae</taxon>
        <taxon>asterids</taxon>
        <taxon>lamiids</taxon>
        <taxon>Solanales</taxon>
        <taxon>Solanaceae</taxon>
        <taxon>Solanoideae</taxon>
        <taxon>Solaneae</taxon>
        <taxon>Solanum</taxon>
    </lineage>
</organism>
<dbReference type="EMBL" id="JACXVP010000005">
    <property type="protein sequence ID" value="KAG5607446.1"/>
    <property type="molecule type" value="Genomic_DNA"/>
</dbReference>
<evidence type="ECO:0000313" key="2">
    <source>
        <dbReference type="EMBL" id="KAG5607446.1"/>
    </source>
</evidence>
<keyword evidence="3" id="KW-1185">Reference proteome</keyword>
<keyword evidence="1" id="KW-0812">Transmembrane</keyword>
<name>A0A9J5Z923_SOLCO</name>
<keyword evidence="1" id="KW-1133">Transmembrane helix</keyword>
<proteinExistence type="predicted"/>
<comment type="caution">
    <text evidence="2">The sequence shown here is derived from an EMBL/GenBank/DDBJ whole genome shotgun (WGS) entry which is preliminary data.</text>
</comment>
<dbReference type="OrthoDB" id="1327510at2759"/>
<evidence type="ECO:0000256" key="1">
    <source>
        <dbReference type="SAM" id="Phobius"/>
    </source>
</evidence>
<protein>
    <submittedName>
        <fullName evidence="2">Uncharacterized protein</fullName>
    </submittedName>
</protein>
<reference evidence="2 3" key="1">
    <citation type="submission" date="2020-09" db="EMBL/GenBank/DDBJ databases">
        <title>De no assembly of potato wild relative species, Solanum commersonii.</title>
        <authorList>
            <person name="Cho K."/>
        </authorList>
    </citation>
    <scope>NUCLEOTIDE SEQUENCE [LARGE SCALE GENOMIC DNA]</scope>
    <source>
        <strain evidence="2">LZ3.2</strain>
        <tissue evidence="2">Leaf</tissue>
    </source>
</reference>
<feature type="transmembrane region" description="Helical" evidence="1">
    <location>
        <begin position="42"/>
        <end position="62"/>
    </location>
</feature>